<gene>
    <name evidence="1" type="ORF">CGK74_15395</name>
</gene>
<proteinExistence type="predicted"/>
<evidence type="ECO:0008006" key="3">
    <source>
        <dbReference type="Google" id="ProtNLM"/>
    </source>
</evidence>
<evidence type="ECO:0000313" key="1">
    <source>
        <dbReference type="EMBL" id="OYD52934.1"/>
    </source>
</evidence>
<dbReference type="EMBL" id="NOIH01000024">
    <property type="protein sequence ID" value="OYD52934.1"/>
    <property type="molecule type" value="Genomic_DNA"/>
</dbReference>
<accession>A0A235EVB0</accession>
<dbReference type="AlphaFoldDB" id="A0A235EVB0"/>
<name>A0A235EVB0_9RHOO</name>
<evidence type="ECO:0000313" key="2">
    <source>
        <dbReference type="Proteomes" id="UP000215181"/>
    </source>
</evidence>
<sequence>MFDLPMTHHATRRLQQRGIPEDVLPLLMRYGAHEYDKRGARVVYLTHKSRQRLRRMLGAETYGRLEPALDVYAVVDTDGAVVTVGHRTHRINRN</sequence>
<dbReference type="Proteomes" id="UP000215181">
    <property type="component" value="Unassembled WGS sequence"/>
</dbReference>
<dbReference type="RefSeq" id="WP_094269320.1">
    <property type="nucleotide sequence ID" value="NZ_NOIH01000024.1"/>
</dbReference>
<protein>
    <recommendedName>
        <fullName evidence="3">DUF4258 domain-containing protein</fullName>
    </recommendedName>
</protein>
<dbReference type="OrthoDB" id="8529094at2"/>
<reference evidence="1 2" key="1">
    <citation type="submission" date="2017-07" db="EMBL/GenBank/DDBJ databases">
        <title>Thauera sp. KNDSS-Mac4 genome sequence and assembly.</title>
        <authorList>
            <person name="Mayilraj S."/>
        </authorList>
    </citation>
    <scope>NUCLEOTIDE SEQUENCE [LARGE SCALE GENOMIC DNA]</scope>
    <source>
        <strain evidence="1 2">KNDSS-Mac4</strain>
    </source>
</reference>
<keyword evidence="2" id="KW-1185">Reference proteome</keyword>
<organism evidence="1 2">
    <name type="scientific">Thauera propionica</name>
    <dbReference type="NCBI Taxonomy" id="2019431"/>
    <lineage>
        <taxon>Bacteria</taxon>
        <taxon>Pseudomonadati</taxon>
        <taxon>Pseudomonadota</taxon>
        <taxon>Betaproteobacteria</taxon>
        <taxon>Rhodocyclales</taxon>
        <taxon>Zoogloeaceae</taxon>
        <taxon>Thauera</taxon>
    </lineage>
</organism>
<comment type="caution">
    <text evidence="1">The sequence shown here is derived from an EMBL/GenBank/DDBJ whole genome shotgun (WGS) entry which is preliminary data.</text>
</comment>